<evidence type="ECO:0000256" key="10">
    <source>
        <dbReference type="ARBA" id="ARBA00072906"/>
    </source>
</evidence>
<dbReference type="CDD" id="cd09318">
    <property type="entry name" value="TDT_SSU1"/>
    <property type="match status" value="1"/>
</dbReference>
<evidence type="ECO:0000313" key="13">
    <source>
        <dbReference type="EMBL" id="KKY18098.1"/>
    </source>
</evidence>
<evidence type="ECO:0000256" key="11">
    <source>
        <dbReference type="SAM" id="MobiDB-lite"/>
    </source>
</evidence>
<dbReference type="AlphaFoldDB" id="A0A0G2G2I5"/>
<gene>
    <name evidence="13" type="ORF">UCDDS831_g06125</name>
</gene>
<keyword evidence="7 12" id="KW-0472">Membrane</keyword>
<keyword evidence="4" id="KW-1003">Cell membrane</keyword>
<reference evidence="13 14" key="1">
    <citation type="submission" date="2015-03" db="EMBL/GenBank/DDBJ databases">
        <authorList>
            <person name="Morales-Cruz A."/>
            <person name="Amrine K.C."/>
            <person name="Cantu D."/>
        </authorList>
    </citation>
    <scope>NUCLEOTIDE SEQUENCE [LARGE SCALE GENOMIC DNA]</scope>
    <source>
        <strain evidence="13">DS831</strain>
    </source>
</reference>
<feature type="transmembrane region" description="Helical" evidence="12">
    <location>
        <begin position="321"/>
        <end position="343"/>
    </location>
</feature>
<name>A0A0G2G2I5_9PEZI</name>
<dbReference type="GO" id="GO:0000319">
    <property type="term" value="F:sulfite transmembrane transporter activity"/>
    <property type="evidence" value="ECO:0007669"/>
    <property type="project" value="TreeGrafter"/>
</dbReference>
<evidence type="ECO:0000256" key="8">
    <source>
        <dbReference type="ARBA" id="ARBA00046280"/>
    </source>
</evidence>
<feature type="transmembrane region" description="Helical" evidence="12">
    <location>
        <begin position="426"/>
        <end position="444"/>
    </location>
</feature>
<dbReference type="Gene3D" id="1.50.10.150">
    <property type="entry name" value="Voltage-dependent anion channel"/>
    <property type="match status" value="1"/>
</dbReference>
<proteinExistence type="inferred from homology"/>
<feature type="transmembrane region" description="Helical" evidence="12">
    <location>
        <begin position="215"/>
        <end position="239"/>
    </location>
</feature>
<evidence type="ECO:0000256" key="4">
    <source>
        <dbReference type="ARBA" id="ARBA00022475"/>
    </source>
</evidence>
<feature type="compositionally biased region" description="Polar residues" evidence="11">
    <location>
        <begin position="29"/>
        <end position="39"/>
    </location>
</feature>
<dbReference type="Pfam" id="PF03595">
    <property type="entry name" value="SLAC1"/>
    <property type="match status" value="1"/>
</dbReference>
<comment type="function">
    <text evidence="9">Sulphite efflux pump required for the secretion of sulphite as a reducing agent. In the presence of sulphite, cystine in keratin is directly cleaved to cysteine and S-sulphocysteine, and thereby, reduced proteins become accessible to hydrolysis by a variety of secreted endo- and exoproteases. Excretion of sulphite mediated by an efflux pump also represents a detoxification pathway for dermatophytes during infection of the epidermal stratum corneum, hair and nails, which are rich in cysteine.</text>
</comment>
<feature type="transmembrane region" description="Helical" evidence="12">
    <location>
        <begin position="139"/>
        <end position="164"/>
    </location>
</feature>
<protein>
    <recommendedName>
        <fullName evidence="10">Sulfite efflux pump SSU1</fullName>
    </recommendedName>
</protein>
<evidence type="ECO:0000256" key="9">
    <source>
        <dbReference type="ARBA" id="ARBA00056100"/>
    </source>
</evidence>
<feature type="transmembrane region" description="Helical" evidence="12">
    <location>
        <begin position="400"/>
        <end position="420"/>
    </location>
</feature>
<keyword evidence="6 12" id="KW-1133">Transmembrane helix</keyword>
<feature type="transmembrane region" description="Helical" evidence="12">
    <location>
        <begin position="251"/>
        <end position="270"/>
    </location>
</feature>
<dbReference type="GO" id="GO:0005886">
    <property type="term" value="C:plasma membrane"/>
    <property type="evidence" value="ECO:0007669"/>
    <property type="project" value="UniProtKB-SubCell"/>
</dbReference>
<evidence type="ECO:0000256" key="5">
    <source>
        <dbReference type="ARBA" id="ARBA00022692"/>
    </source>
</evidence>
<dbReference type="CDD" id="cd15853">
    <property type="entry name" value="SNARE_Bet1"/>
    <property type="match status" value="1"/>
</dbReference>
<dbReference type="Proteomes" id="UP000034182">
    <property type="component" value="Unassembled WGS sequence"/>
</dbReference>
<feature type="transmembrane region" description="Helical" evidence="12">
    <location>
        <begin position="184"/>
        <end position="209"/>
    </location>
</feature>
<evidence type="ECO:0000256" key="1">
    <source>
        <dbReference type="ARBA" id="ARBA00004651"/>
    </source>
</evidence>
<dbReference type="EMBL" id="LAQI01000139">
    <property type="protein sequence ID" value="KKY18098.1"/>
    <property type="molecule type" value="Genomic_DNA"/>
</dbReference>
<dbReference type="PANTHER" id="PTHR31686:SF2">
    <property type="entry name" value="C4-DICARBOXYLATE TRANSPORTER_MALIC ACID TRANSPORT PROTEIN"/>
    <property type="match status" value="1"/>
</dbReference>
<dbReference type="PANTHER" id="PTHR31686">
    <property type="match status" value="1"/>
</dbReference>
<sequence>MGAQEQDPETISRTSSRRRVPQINDFSLRGQSQGKQTQDPQKDEKEQPPQYGDNNPACVPPASMSMRPPAGPIRTISVSTPSGESKRVEQNEDKAARQNKYDVGWRRVVRNFSPSWFSVTMGTGIVANLLEGMPYNAAWLHWLSIIFFALNTILFTLAFLTSIVRYTLYPEIWGVMIRDPINSLFLGTIPMGFATLIEMWVLVCVPAWGPWAATFAWVLWMIDTVVAAAVTLSLSVLVMMQTHELKSLERFTAAQLLPIAATIVAAGTGARVAEILPDPQWALGTLMTSYVLWAMGTPMAFVVIAMYFQRLAVHKMPPREVIVSCFLPLGPLGFGGFGIMYLGKVSRTIFPLTDTLDPTAGSVAYVLGFFVALIMWGFGLVWFFIALVSMWQARPFPFNMGWWGFTFPLGVFATSTIQIGVEMPSAFFKVLGQIFSVAVILLWSTMSEAYERERQNNSRLDELASKVTALRGVTIDIYDNARDQRVLDNTNETFSSFSSSLKGSATRLTRMAQSGNKVAILKLAGIIAGCVIVLYWIWGLVFGHGGGSK</sequence>
<organism evidence="13 14">
    <name type="scientific">Diplodia seriata</name>
    <dbReference type="NCBI Taxonomy" id="420778"/>
    <lineage>
        <taxon>Eukaryota</taxon>
        <taxon>Fungi</taxon>
        <taxon>Dikarya</taxon>
        <taxon>Ascomycota</taxon>
        <taxon>Pezizomycotina</taxon>
        <taxon>Dothideomycetes</taxon>
        <taxon>Dothideomycetes incertae sedis</taxon>
        <taxon>Botryosphaeriales</taxon>
        <taxon>Botryosphaeriaceae</taxon>
        <taxon>Diplodia</taxon>
    </lineage>
</organism>
<dbReference type="InterPro" id="IPR039899">
    <property type="entry name" value="BET1_SNARE"/>
</dbReference>
<accession>A0A0G2G2I5</accession>
<evidence type="ECO:0000256" key="3">
    <source>
        <dbReference type="ARBA" id="ARBA00022448"/>
    </source>
</evidence>
<dbReference type="InterPro" id="IPR038665">
    <property type="entry name" value="Voltage-dep_anion_channel_sf"/>
</dbReference>
<dbReference type="GO" id="GO:0012505">
    <property type="term" value="C:endomembrane system"/>
    <property type="evidence" value="ECO:0007669"/>
    <property type="project" value="UniProtKB-SubCell"/>
</dbReference>
<feature type="region of interest" description="Disordered" evidence="11">
    <location>
        <begin position="1"/>
        <end position="96"/>
    </location>
</feature>
<dbReference type="InterPro" id="IPR051629">
    <property type="entry name" value="Sulfite_efflux_TDT"/>
</dbReference>
<feature type="transmembrane region" description="Helical" evidence="12">
    <location>
        <begin position="363"/>
        <end position="388"/>
    </location>
</feature>
<comment type="caution">
    <text evidence="13">The sequence shown here is derived from an EMBL/GenBank/DDBJ whole genome shotgun (WGS) entry which is preliminary data.</text>
</comment>
<evidence type="ECO:0000256" key="12">
    <source>
        <dbReference type="SAM" id="Phobius"/>
    </source>
</evidence>
<dbReference type="InterPro" id="IPR004695">
    <property type="entry name" value="SLAC1/Mae1/Ssu1/TehA"/>
</dbReference>
<feature type="transmembrane region" description="Helical" evidence="12">
    <location>
        <begin position="519"/>
        <end position="538"/>
    </location>
</feature>
<comment type="subcellular location">
    <subcellularLocation>
        <location evidence="1">Cell membrane</location>
        <topology evidence="1">Multi-pass membrane protein</topology>
    </subcellularLocation>
    <subcellularLocation>
        <location evidence="8">Endomembrane system</location>
        <topology evidence="8">Single-pass type IV membrane protein</topology>
    </subcellularLocation>
</comment>
<keyword evidence="3" id="KW-0813">Transport</keyword>
<comment type="similarity">
    <text evidence="2">Belongs to the tellurite-resistance/dicarboxylate transporter (TDT) family.</text>
</comment>
<dbReference type="SUPFAM" id="SSF58038">
    <property type="entry name" value="SNARE fusion complex"/>
    <property type="match status" value="1"/>
</dbReference>
<reference evidence="13 14" key="2">
    <citation type="submission" date="2015-05" db="EMBL/GenBank/DDBJ databases">
        <title>Distinctive expansion of gene families associated with plant cell wall degradation and secondary metabolism in the genomes of grapevine trunk pathogens.</title>
        <authorList>
            <person name="Lawrence D.P."/>
            <person name="Travadon R."/>
            <person name="Rolshausen P.E."/>
            <person name="Baumgartner K."/>
        </authorList>
    </citation>
    <scope>NUCLEOTIDE SEQUENCE [LARGE SCALE GENOMIC DNA]</scope>
    <source>
        <strain evidence="13">DS831</strain>
    </source>
</reference>
<feature type="compositionally biased region" description="Basic and acidic residues" evidence="11">
    <location>
        <begin position="84"/>
        <end position="96"/>
    </location>
</feature>
<evidence type="ECO:0000313" key="14">
    <source>
        <dbReference type="Proteomes" id="UP000034182"/>
    </source>
</evidence>
<evidence type="ECO:0000256" key="2">
    <source>
        <dbReference type="ARBA" id="ARBA00008566"/>
    </source>
</evidence>
<feature type="transmembrane region" description="Helical" evidence="12">
    <location>
        <begin position="115"/>
        <end position="133"/>
    </location>
</feature>
<feature type="transmembrane region" description="Helical" evidence="12">
    <location>
        <begin position="290"/>
        <end position="309"/>
    </location>
</feature>
<evidence type="ECO:0000256" key="6">
    <source>
        <dbReference type="ARBA" id="ARBA00022989"/>
    </source>
</evidence>
<keyword evidence="5 12" id="KW-0812">Transmembrane</keyword>
<dbReference type="FunFam" id="1.50.10.150:FF:000004">
    <property type="entry name" value="Malic acid transporter"/>
    <property type="match status" value="1"/>
</dbReference>
<evidence type="ECO:0000256" key="7">
    <source>
        <dbReference type="ARBA" id="ARBA00023136"/>
    </source>
</evidence>